<organism evidence="13 14">
    <name type="scientific">Sphagnurus paluster</name>
    <dbReference type="NCBI Taxonomy" id="117069"/>
    <lineage>
        <taxon>Eukaryota</taxon>
        <taxon>Fungi</taxon>
        <taxon>Dikarya</taxon>
        <taxon>Basidiomycota</taxon>
        <taxon>Agaricomycotina</taxon>
        <taxon>Agaricomycetes</taxon>
        <taxon>Agaricomycetidae</taxon>
        <taxon>Agaricales</taxon>
        <taxon>Tricholomatineae</taxon>
        <taxon>Lyophyllaceae</taxon>
        <taxon>Sphagnurus</taxon>
    </lineage>
</organism>
<evidence type="ECO:0000256" key="6">
    <source>
        <dbReference type="ARBA" id="ARBA00022792"/>
    </source>
</evidence>
<reference evidence="13" key="2">
    <citation type="submission" date="2021-10" db="EMBL/GenBank/DDBJ databases">
        <title>Phylogenomics reveals ancestral predisposition of the termite-cultivated fungus Termitomyces towards a domesticated lifestyle.</title>
        <authorList>
            <person name="Auxier B."/>
            <person name="Grum-Grzhimaylo A."/>
            <person name="Cardenas M.E."/>
            <person name="Lodge J.D."/>
            <person name="Laessoe T."/>
            <person name="Pedersen O."/>
            <person name="Smith M.E."/>
            <person name="Kuyper T.W."/>
            <person name="Franco-Molano E.A."/>
            <person name="Baroni T.J."/>
            <person name="Aanen D.K."/>
        </authorList>
    </citation>
    <scope>NUCLEOTIDE SEQUENCE</scope>
    <source>
        <strain evidence="13">D49</strain>
    </source>
</reference>
<feature type="compositionally biased region" description="Polar residues" evidence="12">
    <location>
        <begin position="243"/>
        <end position="258"/>
    </location>
</feature>
<dbReference type="GO" id="GO:0005743">
    <property type="term" value="C:mitochondrial inner membrane"/>
    <property type="evidence" value="ECO:0007669"/>
    <property type="project" value="UniProtKB-SubCell"/>
</dbReference>
<dbReference type="Pfam" id="PF11711">
    <property type="entry name" value="Tim54"/>
    <property type="match status" value="1"/>
</dbReference>
<evidence type="ECO:0000256" key="11">
    <source>
        <dbReference type="ARBA" id="ARBA00023136"/>
    </source>
</evidence>
<protein>
    <recommendedName>
        <fullName evidence="3">Mitochondrial import inner membrane translocase subunit TIM54</fullName>
    </recommendedName>
</protein>
<keyword evidence="11" id="KW-0472">Membrane</keyword>
<dbReference type="GO" id="GO:0015031">
    <property type="term" value="P:protein transport"/>
    <property type="evidence" value="ECO:0007669"/>
    <property type="project" value="UniProtKB-KW"/>
</dbReference>
<evidence type="ECO:0000256" key="12">
    <source>
        <dbReference type="SAM" id="MobiDB-lite"/>
    </source>
</evidence>
<keyword evidence="4" id="KW-0813">Transport</keyword>
<evidence type="ECO:0000256" key="1">
    <source>
        <dbReference type="ARBA" id="ARBA00004434"/>
    </source>
</evidence>
<keyword evidence="14" id="KW-1185">Reference proteome</keyword>
<feature type="region of interest" description="Disordered" evidence="12">
    <location>
        <begin position="225"/>
        <end position="258"/>
    </location>
</feature>
<evidence type="ECO:0000313" key="13">
    <source>
        <dbReference type="EMBL" id="KAG5637131.1"/>
    </source>
</evidence>
<evidence type="ECO:0000256" key="8">
    <source>
        <dbReference type="ARBA" id="ARBA00022989"/>
    </source>
</evidence>
<keyword evidence="10" id="KW-0496">Mitochondrion</keyword>
<accession>A0A9P7FU45</accession>
<comment type="similarity">
    <text evidence="2">Belongs to the TIM54 family.</text>
</comment>
<evidence type="ECO:0000256" key="5">
    <source>
        <dbReference type="ARBA" id="ARBA00022692"/>
    </source>
</evidence>
<feature type="region of interest" description="Disordered" evidence="12">
    <location>
        <begin position="1"/>
        <end position="22"/>
    </location>
</feature>
<reference evidence="13" key="1">
    <citation type="submission" date="2021-02" db="EMBL/GenBank/DDBJ databases">
        <authorList>
            <person name="Nieuwenhuis M."/>
            <person name="Van De Peppel L.J.J."/>
        </authorList>
    </citation>
    <scope>NUCLEOTIDE SEQUENCE</scope>
    <source>
        <strain evidence="13">D49</strain>
    </source>
</reference>
<keyword evidence="5" id="KW-0812">Transmembrane</keyword>
<evidence type="ECO:0000256" key="3">
    <source>
        <dbReference type="ARBA" id="ARBA00020796"/>
    </source>
</evidence>
<dbReference type="Proteomes" id="UP000717328">
    <property type="component" value="Unassembled WGS sequence"/>
</dbReference>
<keyword evidence="8" id="KW-1133">Transmembrane helix</keyword>
<dbReference type="InterPro" id="IPR021056">
    <property type="entry name" value="Mt_import_IM_translocase_Tim54"/>
</dbReference>
<keyword evidence="7" id="KW-0653">Protein transport</keyword>
<evidence type="ECO:0000256" key="10">
    <source>
        <dbReference type="ARBA" id="ARBA00023128"/>
    </source>
</evidence>
<dbReference type="EMBL" id="JABCKI010005858">
    <property type="protein sequence ID" value="KAG5637131.1"/>
    <property type="molecule type" value="Genomic_DNA"/>
</dbReference>
<keyword evidence="9" id="KW-0811">Translocation</keyword>
<comment type="subcellular location">
    <subcellularLocation>
        <location evidence="1">Mitochondrion inner membrane</location>
        <topology evidence="1">Single-pass membrane protein</topology>
    </subcellularLocation>
</comment>
<gene>
    <name evidence="13" type="ORF">H0H81_005660</name>
</gene>
<evidence type="ECO:0000256" key="7">
    <source>
        <dbReference type="ARBA" id="ARBA00022927"/>
    </source>
</evidence>
<comment type="caution">
    <text evidence="13">The sequence shown here is derived from an EMBL/GenBank/DDBJ whole genome shotgun (WGS) entry which is preliminary data.</text>
</comment>
<keyword evidence="6" id="KW-0999">Mitochondrion inner membrane</keyword>
<evidence type="ECO:0000256" key="4">
    <source>
        <dbReference type="ARBA" id="ARBA00022448"/>
    </source>
</evidence>
<dbReference type="AlphaFoldDB" id="A0A9P7FU45"/>
<name>A0A9P7FU45_9AGAR</name>
<proteinExistence type="inferred from homology"/>
<evidence type="ECO:0000313" key="14">
    <source>
        <dbReference type="Proteomes" id="UP000717328"/>
    </source>
</evidence>
<dbReference type="OrthoDB" id="5598305at2759"/>
<sequence>MSSLNDSAAPKPPLEPKPPSGVRTALRYTGIPASWLDKRPKLPSRNWLIFLSVTSTITGYYIYDRRQCKRIRQHYVDLVKDQSEELVGTLDWPRKVTVYGSKWPGDEDYDQAIKYFRKYVKPILVAAAVDFEMVSGKRHGDLAERIADEIRQRRRLELGIDPIPEMAQALPTYKSPQEVAKHKLEGGIVIVGRPTLKEFMVGLKRGWTEGLDKVDHEELLARELESDGHFDEPDETGEEPQMFSDSKPNLLNAQNSPVFSPLQYRPPPTPPIPSKSAIPDKFHEPPATIPPVPPLLLLTFTNHIGLSQIPLMIWEWFNQRHKVRSGAEAGYRLVMKHTRAIIPPSEQPEVMFADITTPEDNGATDQGDLDFDRDAESWFKSSLSKIPSDIDKARGKYYAELPARLATARELARGTREPTKEEINNPPPTEVELAAERMKKELRWRRDVAGWEIIKPSQKVVWDERFRDALRVFIDDPDNSSS</sequence>
<evidence type="ECO:0000256" key="2">
    <source>
        <dbReference type="ARBA" id="ARBA00006355"/>
    </source>
</evidence>
<feature type="compositionally biased region" description="Pro residues" evidence="12">
    <location>
        <begin position="10"/>
        <end position="19"/>
    </location>
</feature>
<evidence type="ECO:0000256" key="9">
    <source>
        <dbReference type="ARBA" id="ARBA00023010"/>
    </source>
</evidence>